<dbReference type="InterPro" id="IPR036291">
    <property type="entry name" value="NAD(P)-bd_dom_sf"/>
</dbReference>
<dbReference type="Pfam" id="PF16490">
    <property type="entry name" value="Oxidoreduct_C"/>
    <property type="match status" value="1"/>
</dbReference>
<dbReference type="InterPro" id="IPR032459">
    <property type="entry name" value="Oxidoreduct_C"/>
</dbReference>
<keyword evidence="1" id="KW-0732">Signal</keyword>
<feature type="chain" id="PRO_5046477931" evidence="1">
    <location>
        <begin position="19"/>
        <end position="454"/>
    </location>
</feature>
<feature type="signal peptide" evidence="1">
    <location>
        <begin position="1"/>
        <end position="18"/>
    </location>
</feature>
<comment type="caution">
    <text evidence="3">The sequence shown here is derived from an EMBL/GenBank/DDBJ whole genome shotgun (WGS) entry which is preliminary data.</text>
</comment>
<evidence type="ECO:0000256" key="1">
    <source>
        <dbReference type="SAM" id="SignalP"/>
    </source>
</evidence>
<keyword evidence="4" id="KW-1185">Reference proteome</keyword>
<feature type="domain" description="Putative oxidoreductase C-terminal" evidence="2">
    <location>
        <begin position="174"/>
        <end position="451"/>
    </location>
</feature>
<accession>A0ABV9L0L2</accession>
<evidence type="ECO:0000259" key="2">
    <source>
        <dbReference type="Pfam" id="PF16490"/>
    </source>
</evidence>
<gene>
    <name evidence="3" type="ORF">ACFO6W_19845</name>
</gene>
<organism evidence="3 4">
    <name type="scientific">Dysgonomonas termitidis</name>
    <dbReference type="NCBI Taxonomy" id="1516126"/>
    <lineage>
        <taxon>Bacteria</taxon>
        <taxon>Pseudomonadati</taxon>
        <taxon>Bacteroidota</taxon>
        <taxon>Bacteroidia</taxon>
        <taxon>Bacteroidales</taxon>
        <taxon>Dysgonomonadaceae</taxon>
        <taxon>Dysgonomonas</taxon>
    </lineage>
</organism>
<dbReference type="Gene3D" id="3.40.50.720">
    <property type="entry name" value="NAD(P)-binding Rossmann-like Domain"/>
    <property type="match status" value="1"/>
</dbReference>
<dbReference type="RefSeq" id="WP_379999668.1">
    <property type="nucleotide sequence ID" value="NZ_JBHSGN010000121.1"/>
</dbReference>
<sequence length="454" mass="51507">MKRYYIILLIGLLFAACAKDAGKSDKVTLIILAPGHFHAALLQKTDNPQINNDFFVFAPEGDEVNEYLSKIEGFNTRGEEPTHWKKNVYLGNDFLEKMLEQKPGNVVVLAGNNKKKTEYIFRSVESGLNVLADKPMAINVGNFKILEDAFKLAEQKGVLLYDVMTERFEITTILQKEFSMVPDVFGTIQKGSAEEPAIVKESVHHFYKDVAGSVLKRPAWFFDVEQEGNGIVDVTTHLVDLVQWECFPDQIIDRGKVNIYQSRQWPTVLSREQFKKATALDEYPAYLQKDVKGDSLYVLSNGAFNYTINDIHAKISVIWNFQAPDGTGDTHYSIMRGTLCNLIILQGQEQGYKPTLYIEPAKDKEYSELKAALDKYLPALQQKYPGISFKHSDDKSEVIIPDSYKVGHEAHFGQVAANYLKYLEEGKLPEWEVPNMLTKYYITTKALEIAKTTN</sequence>
<evidence type="ECO:0000313" key="4">
    <source>
        <dbReference type="Proteomes" id="UP001596023"/>
    </source>
</evidence>
<evidence type="ECO:0000313" key="3">
    <source>
        <dbReference type="EMBL" id="MFC4675945.1"/>
    </source>
</evidence>
<proteinExistence type="predicted"/>
<dbReference type="EMBL" id="JBHSGN010000121">
    <property type="protein sequence ID" value="MFC4675945.1"/>
    <property type="molecule type" value="Genomic_DNA"/>
</dbReference>
<name>A0ABV9L0L2_9BACT</name>
<dbReference type="SUPFAM" id="SSF51735">
    <property type="entry name" value="NAD(P)-binding Rossmann-fold domains"/>
    <property type="match status" value="1"/>
</dbReference>
<dbReference type="PROSITE" id="PS51257">
    <property type="entry name" value="PROKAR_LIPOPROTEIN"/>
    <property type="match status" value="1"/>
</dbReference>
<reference evidence="4" key="1">
    <citation type="journal article" date="2019" name="Int. J. Syst. Evol. Microbiol.">
        <title>The Global Catalogue of Microorganisms (GCM) 10K type strain sequencing project: providing services to taxonomists for standard genome sequencing and annotation.</title>
        <authorList>
            <consortium name="The Broad Institute Genomics Platform"/>
            <consortium name="The Broad Institute Genome Sequencing Center for Infectious Disease"/>
            <person name="Wu L."/>
            <person name="Ma J."/>
        </authorList>
    </citation>
    <scope>NUCLEOTIDE SEQUENCE [LARGE SCALE GENOMIC DNA]</scope>
    <source>
        <strain evidence="4">CCUG 66188</strain>
    </source>
</reference>
<dbReference type="Proteomes" id="UP001596023">
    <property type="component" value="Unassembled WGS sequence"/>
</dbReference>
<protein>
    <submittedName>
        <fullName evidence="3">Oxidoreductase C-terminal domain-containing protein</fullName>
    </submittedName>
</protein>